<evidence type="ECO:0000256" key="1">
    <source>
        <dbReference type="SAM" id="Phobius"/>
    </source>
</evidence>
<comment type="caution">
    <text evidence="2">The sequence shown here is derived from an EMBL/GenBank/DDBJ whole genome shotgun (WGS) entry which is preliminary data.</text>
</comment>
<name>A0A839ETX2_9HYPH</name>
<proteinExistence type="predicted"/>
<accession>A0A839ETX2</accession>
<keyword evidence="3" id="KW-1185">Reference proteome</keyword>
<gene>
    <name evidence="2" type="ORF">FHW16_005369</name>
</gene>
<dbReference type="Proteomes" id="UP000549052">
    <property type="component" value="Unassembled WGS sequence"/>
</dbReference>
<dbReference type="EMBL" id="JACGXN010000015">
    <property type="protein sequence ID" value="MBA8881628.1"/>
    <property type="molecule type" value="Genomic_DNA"/>
</dbReference>
<keyword evidence="1" id="KW-0812">Transmembrane</keyword>
<organism evidence="2 3">
    <name type="scientific">Phyllobacterium myrsinacearum</name>
    <dbReference type="NCBI Taxonomy" id="28101"/>
    <lineage>
        <taxon>Bacteria</taxon>
        <taxon>Pseudomonadati</taxon>
        <taxon>Pseudomonadota</taxon>
        <taxon>Alphaproteobacteria</taxon>
        <taxon>Hyphomicrobiales</taxon>
        <taxon>Phyllobacteriaceae</taxon>
        <taxon>Phyllobacterium</taxon>
    </lineage>
</organism>
<feature type="transmembrane region" description="Helical" evidence="1">
    <location>
        <begin position="13"/>
        <end position="32"/>
    </location>
</feature>
<evidence type="ECO:0000313" key="2">
    <source>
        <dbReference type="EMBL" id="MBA8881628.1"/>
    </source>
</evidence>
<protein>
    <submittedName>
        <fullName evidence="2">Uncharacterized protein</fullName>
    </submittedName>
</protein>
<evidence type="ECO:0000313" key="3">
    <source>
        <dbReference type="Proteomes" id="UP000549052"/>
    </source>
</evidence>
<keyword evidence="1" id="KW-0472">Membrane</keyword>
<reference evidence="2 3" key="1">
    <citation type="submission" date="2020-07" db="EMBL/GenBank/DDBJ databases">
        <title>Genomic Encyclopedia of Type Strains, Phase IV (KMG-V): Genome sequencing to study the core and pangenomes of soil and plant-associated prokaryotes.</title>
        <authorList>
            <person name="Whitman W."/>
        </authorList>
    </citation>
    <scope>NUCLEOTIDE SEQUENCE [LARGE SCALE GENOMIC DNA]</scope>
    <source>
        <strain evidence="2 3">AN3</strain>
    </source>
</reference>
<sequence length="80" mass="8773">MPRAWEAALGFELGMFVAGVITIHFGGLFAGAPSSKHGGVDKSCHIFDKKFEIAVDSFGMWGLYTDTTRAGRRWRLLNAP</sequence>
<keyword evidence="1" id="KW-1133">Transmembrane helix</keyword>
<dbReference type="AlphaFoldDB" id="A0A839ETX2"/>